<keyword evidence="8 13" id="KW-0418">Kinase</keyword>
<evidence type="ECO:0000313" key="13">
    <source>
        <dbReference type="EMBL" id="OPJ61360.1"/>
    </source>
</evidence>
<dbReference type="PANTHER" id="PTHR43047">
    <property type="entry name" value="TWO-COMPONENT HISTIDINE PROTEIN KINASE"/>
    <property type="match status" value="1"/>
</dbReference>
<dbReference type="InterPro" id="IPR000014">
    <property type="entry name" value="PAS"/>
</dbReference>
<dbReference type="FunFam" id="3.30.565.10:FF:000023">
    <property type="entry name" value="PAS domain-containing sensor histidine kinase"/>
    <property type="match status" value="1"/>
</dbReference>
<proteinExistence type="predicted"/>
<dbReference type="Gene3D" id="1.10.287.130">
    <property type="match status" value="1"/>
</dbReference>
<keyword evidence="7" id="KW-0547">Nucleotide-binding</keyword>
<dbReference type="InterPro" id="IPR005467">
    <property type="entry name" value="His_kinase_dom"/>
</dbReference>
<dbReference type="CDD" id="cd00130">
    <property type="entry name" value="PAS"/>
    <property type="match status" value="1"/>
</dbReference>
<dbReference type="STRING" id="225345.CLCHR_25200"/>
<evidence type="ECO:0000256" key="10">
    <source>
        <dbReference type="ARBA" id="ARBA00023012"/>
    </source>
</evidence>
<dbReference type="CDD" id="cd00082">
    <property type="entry name" value="HisKA"/>
    <property type="match status" value="1"/>
</dbReference>
<keyword evidence="11" id="KW-0472">Membrane</keyword>
<dbReference type="InterPro" id="IPR003594">
    <property type="entry name" value="HATPase_dom"/>
</dbReference>
<evidence type="ECO:0000256" key="6">
    <source>
        <dbReference type="ARBA" id="ARBA00022679"/>
    </source>
</evidence>
<evidence type="ECO:0000259" key="12">
    <source>
        <dbReference type="PROSITE" id="PS50109"/>
    </source>
</evidence>
<name>A0A1V4INI4_9CLOT</name>
<sequence>MHCNVDKSPCGYLLLTTQGYIKDANEAFCKMIDYDCNELLDKHIESFLPTASKIIFHSLFLLQLQFDISVDEVYLTFKTKDETTIPILLMGNKETYNGDEFINCFVIKMFKRNDSEKELRHIKMELEDAYKIKSAALEESHKKLLQLEIEKNASLEKSLKMKNEFLSIISHEFKTPINVITSAIQTMNLICRDEISEKMERYIKMIDKNTLRQLRLVNNLLDITRANSDSIKVHKKNMDIFYLTKSIVNSVNTYALGKDVSVTFVSSFSKKIIGLDDDKYERILLNLISNAIKFSYESKLITVKMRTVKNNIRIEVIDKGIGIPEDKIHYIFGRFGQVDSSLSRYAEGAGIGLSLVKEFAEALGGSISVKSKLGKGSTFTLLLPNEKLIEDNNKTTDLLDNHLVNSINLEFSDIYL</sequence>
<dbReference type="Gene3D" id="3.30.450.20">
    <property type="entry name" value="PAS domain"/>
    <property type="match status" value="1"/>
</dbReference>
<dbReference type="SMART" id="SM00387">
    <property type="entry name" value="HATPase_c"/>
    <property type="match status" value="1"/>
</dbReference>
<dbReference type="GO" id="GO:0009927">
    <property type="term" value="F:histidine phosphotransfer kinase activity"/>
    <property type="evidence" value="ECO:0007669"/>
    <property type="project" value="TreeGrafter"/>
</dbReference>
<protein>
    <recommendedName>
        <fullName evidence="3">histidine kinase</fullName>
        <ecNumber evidence="3">2.7.13.3</ecNumber>
    </recommendedName>
</protein>
<gene>
    <name evidence="13" type="primary">todS_4</name>
    <name evidence="13" type="ORF">CLCHR_25200</name>
</gene>
<keyword evidence="5" id="KW-0597">Phosphoprotein</keyword>
<dbReference type="Pfam" id="PF02518">
    <property type="entry name" value="HATPase_c"/>
    <property type="match status" value="1"/>
</dbReference>
<organism evidence="13 14">
    <name type="scientific">Clostridium chromiireducens</name>
    <dbReference type="NCBI Taxonomy" id="225345"/>
    <lineage>
        <taxon>Bacteria</taxon>
        <taxon>Bacillati</taxon>
        <taxon>Bacillota</taxon>
        <taxon>Clostridia</taxon>
        <taxon>Eubacteriales</taxon>
        <taxon>Clostridiaceae</taxon>
        <taxon>Clostridium</taxon>
    </lineage>
</organism>
<keyword evidence="4" id="KW-1003">Cell membrane</keyword>
<keyword evidence="9" id="KW-0067">ATP-binding</keyword>
<evidence type="ECO:0000256" key="2">
    <source>
        <dbReference type="ARBA" id="ARBA00004236"/>
    </source>
</evidence>
<dbReference type="PRINTS" id="PR00344">
    <property type="entry name" value="BCTRLSENSOR"/>
</dbReference>
<dbReference type="Gene3D" id="3.30.565.10">
    <property type="entry name" value="Histidine kinase-like ATPase, C-terminal domain"/>
    <property type="match status" value="1"/>
</dbReference>
<dbReference type="SUPFAM" id="SSF47384">
    <property type="entry name" value="Homodimeric domain of signal transducing histidine kinase"/>
    <property type="match status" value="1"/>
</dbReference>
<dbReference type="SMART" id="SM00388">
    <property type="entry name" value="HisKA"/>
    <property type="match status" value="1"/>
</dbReference>
<dbReference type="InterPro" id="IPR004358">
    <property type="entry name" value="Sig_transdc_His_kin-like_C"/>
</dbReference>
<dbReference type="Proteomes" id="UP000191056">
    <property type="component" value="Unassembled WGS sequence"/>
</dbReference>
<accession>A0A1V4INI4</accession>
<comment type="subcellular location">
    <subcellularLocation>
        <location evidence="2">Cell membrane</location>
    </subcellularLocation>
</comment>
<evidence type="ECO:0000256" key="4">
    <source>
        <dbReference type="ARBA" id="ARBA00022475"/>
    </source>
</evidence>
<evidence type="ECO:0000256" key="7">
    <source>
        <dbReference type="ARBA" id="ARBA00022741"/>
    </source>
</evidence>
<dbReference type="GO" id="GO:0005886">
    <property type="term" value="C:plasma membrane"/>
    <property type="evidence" value="ECO:0007669"/>
    <property type="project" value="UniProtKB-SubCell"/>
</dbReference>
<dbReference type="GO" id="GO:0000155">
    <property type="term" value="F:phosphorelay sensor kinase activity"/>
    <property type="evidence" value="ECO:0007669"/>
    <property type="project" value="InterPro"/>
</dbReference>
<evidence type="ECO:0000256" key="9">
    <source>
        <dbReference type="ARBA" id="ARBA00022840"/>
    </source>
</evidence>
<dbReference type="GO" id="GO:0005524">
    <property type="term" value="F:ATP binding"/>
    <property type="evidence" value="ECO:0007669"/>
    <property type="project" value="UniProtKB-KW"/>
</dbReference>
<dbReference type="PROSITE" id="PS50109">
    <property type="entry name" value="HIS_KIN"/>
    <property type="match status" value="1"/>
</dbReference>
<keyword evidence="10" id="KW-0902">Two-component regulatory system</keyword>
<comment type="catalytic activity">
    <reaction evidence="1">
        <text>ATP + protein L-histidine = ADP + protein N-phospho-L-histidine.</text>
        <dbReference type="EC" id="2.7.13.3"/>
    </reaction>
</comment>
<evidence type="ECO:0000256" key="1">
    <source>
        <dbReference type="ARBA" id="ARBA00000085"/>
    </source>
</evidence>
<dbReference type="InterPro" id="IPR035965">
    <property type="entry name" value="PAS-like_dom_sf"/>
</dbReference>
<comment type="caution">
    <text evidence="13">The sequence shown here is derived from an EMBL/GenBank/DDBJ whole genome shotgun (WGS) entry which is preliminary data.</text>
</comment>
<feature type="domain" description="Histidine kinase" evidence="12">
    <location>
        <begin position="168"/>
        <end position="387"/>
    </location>
</feature>
<keyword evidence="6 13" id="KW-0808">Transferase</keyword>
<dbReference type="EMBL" id="MZGT01000031">
    <property type="protein sequence ID" value="OPJ61360.1"/>
    <property type="molecule type" value="Genomic_DNA"/>
</dbReference>
<evidence type="ECO:0000256" key="3">
    <source>
        <dbReference type="ARBA" id="ARBA00012438"/>
    </source>
</evidence>
<reference evidence="13 14" key="1">
    <citation type="submission" date="2017-03" db="EMBL/GenBank/DDBJ databases">
        <title>Genome sequence of Clostridium chromiireducens DSM 23318.</title>
        <authorList>
            <person name="Poehlein A."/>
            <person name="Daniel R."/>
        </authorList>
    </citation>
    <scope>NUCLEOTIDE SEQUENCE [LARGE SCALE GENOMIC DNA]</scope>
    <source>
        <strain evidence="13 14">DSM 23318</strain>
    </source>
</reference>
<keyword evidence="14" id="KW-1185">Reference proteome</keyword>
<dbReference type="EC" id="2.7.13.3" evidence="3"/>
<dbReference type="SUPFAM" id="SSF55874">
    <property type="entry name" value="ATPase domain of HSP90 chaperone/DNA topoisomerase II/histidine kinase"/>
    <property type="match status" value="1"/>
</dbReference>
<dbReference type="PANTHER" id="PTHR43047:SF72">
    <property type="entry name" value="OSMOSENSING HISTIDINE PROTEIN KINASE SLN1"/>
    <property type="match status" value="1"/>
</dbReference>
<evidence type="ECO:0000313" key="14">
    <source>
        <dbReference type="Proteomes" id="UP000191056"/>
    </source>
</evidence>
<dbReference type="InterPro" id="IPR036890">
    <property type="entry name" value="HATPase_C_sf"/>
</dbReference>
<evidence type="ECO:0000256" key="11">
    <source>
        <dbReference type="ARBA" id="ARBA00023136"/>
    </source>
</evidence>
<dbReference type="RefSeq" id="WP_169896790.1">
    <property type="nucleotide sequence ID" value="NZ_MZGT01000031.1"/>
</dbReference>
<dbReference type="Pfam" id="PF00512">
    <property type="entry name" value="HisKA"/>
    <property type="match status" value="1"/>
</dbReference>
<dbReference type="CDD" id="cd16922">
    <property type="entry name" value="HATPase_EvgS-ArcB-TorS-like"/>
    <property type="match status" value="1"/>
</dbReference>
<evidence type="ECO:0000256" key="8">
    <source>
        <dbReference type="ARBA" id="ARBA00022777"/>
    </source>
</evidence>
<dbReference type="SUPFAM" id="SSF55785">
    <property type="entry name" value="PYP-like sensor domain (PAS domain)"/>
    <property type="match status" value="1"/>
</dbReference>
<dbReference type="Pfam" id="PF13426">
    <property type="entry name" value="PAS_9"/>
    <property type="match status" value="1"/>
</dbReference>
<dbReference type="InterPro" id="IPR036097">
    <property type="entry name" value="HisK_dim/P_sf"/>
</dbReference>
<dbReference type="InterPro" id="IPR003661">
    <property type="entry name" value="HisK_dim/P_dom"/>
</dbReference>
<evidence type="ECO:0000256" key="5">
    <source>
        <dbReference type="ARBA" id="ARBA00022553"/>
    </source>
</evidence>
<dbReference type="AlphaFoldDB" id="A0A1V4INI4"/>